<evidence type="ECO:0000313" key="1">
    <source>
        <dbReference type="EMBL" id="MDO3397284.1"/>
    </source>
</evidence>
<comment type="caution">
    <text evidence="1">The sequence shown here is derived from an EMBL/GenBank/DDBJ whole genome shotgun (WGS) entry which is preliminary data.</text>
</comment>
<accession>A0ABT8TTK7</accession>
<organism evidence="1 2">
    <name type="scientific">Nocardioides cremeus</name>
    <dbReference type="NCBI Taxonomy" id="3058044"/>
    <lineage>
        <taxon>Bacteria</taxon>
        <taxon>Bacillati</taxon>
        <taxon>Actinomycetota</taxon>
        <taxon>Actinomycetes</taxon>
        <taxon>Propionibacteriales</taxon>
        <taxon>Nocardioidaceae</taxon>
        <taxon>Nocardioides</taxon>
    </lineage>
</organism>
<keyword evidence="2" id="KW-1185">Reference proteome</keyword>
<dbReference type="RefSeq" id="WP_302709452.1">
    <property type="nucleotide sequence ID" value="NZ_JAULSC010000019.1"/>
</dbReference>
<proteinExistence type="predicted"/>
<reference evidence="1" key="1">
    <citation type="submission" date="2023-06" db="EMBL/GenBank/DDBJ databases">
        <title>Genome sequence of Nocardioides sp. SOB44.</title>
        <authorList>
            <person name="Zhang G."/>
        </authorList>
    </citation>
    <scope>NUCLEOTIDE SEQUENCE</scope>
    <source>
        <strain evidence="1">SOB44</strain>
    </source>
</reference>
<name>A0ABT8TTK7_9ACTN</name>
<protein>
    <submittedName>
        <fullName evidence="1">Uncharacterized protein</fullName>
    </submittedName>
</protein>
<sequence>MSIREAHRFRRPGRNREIRTCSVLPGSAQVSTKMPRRRYDGANASLNEIDPRKVTLTDVALDLCGDIPLPLFGGLHPRQSGRFVAVP</sequence>
<evidence type="ECO:0000313" key="2">
    <source>
        <dbReference type="Proteomes" id="UP001168363"/>
    </source>
</evidence>
<dbReference type="Proteomes" id="UP001168363">
    <property type="component" value="Unassembled WGS sequence"/>
</dbReference>
<dbReference type="EMBL" id="JAULSC010000019">
    <property type="protein sequence ID" value="MDO3397284.1"/>
    <property type="molecule type" value="Genomic_DNA"/>
</dbReference>
<gene>
    <name evidence="1" type="ORF">QWJ41_16285</name>
</gene>